<dbReference type="GO" id="GO:0008474">
    <property type="term" value="F:palmitoyl-(protein) hydrolase activity"/>
    <property type="evidence" value="ECO:0007669"/>
    <property type="project" value="TreeGrafter"/>
</dbReference>
<keyword evidence="1" id="KW-1133">Transmembrane helix</keyword>
<feature type="transmembrane region" description="Helical" evidence="1">
    <location>
        <begin position="31"/>
        <end position="64"/>
    </location>
</feature>
<dbReference type="EnsemblMetazoa" id="XM_014387747.2">
    <property type="protein sequence ID" value="XP_014243233.1"/>
    <property type="gene ID" value="LOC106663142"/>
</dbReference>
<reference evidence="3" key="1">
    <citation type="submission" date="2022-01" db="UniProtKB">
        <authorList>
            <consortium name="EnsemblMetazoa"/>
        </authorList>
    </citation>
    <scope>IDENTIFICATION</scope>
</reference>
<keyword evidence="4" id="KW-1185">Reference proteome</keyword>
<evidence type="ECO:0000259" key="2">
    <source>
        <dbReference type="Pfam" id="PF12146"/>
    </source>
</evidence>
<dbReference type="Gene3D" id="3.40.50.1820">
    <property type="entry name" value="alpha/beta hydrolase"/>
    <property type="match status" value="1"/>
</dbReference>
<dbReference type="CTD" id="44441"/>
<sequence>MSQAGCEMNPSIDIAGCFRFLSQAVLKCWKVLVYCVVFFLFVYFVLGVFTATVIIVAAFGMIFYKTQDHLLYHPDDNNANSRDFVMDPSAFSLPFQNIFIQSEDGTRINLYFIRHPDPKGLIVPTLVFFHGNAGNMGHRLQNAAGLYTNLQCNVLMVEYRGYGRSQGHPTEKGLYMDARAAMDFLATRPDVNQNKIIVFGRSLGGAVAIDLAARPEYGCRIWCLIVENTFTSIPEIMLSLFKHKWLRFVPLFAYKNKYLSTKKIVNVNIPTLFISGLKDRLVPPKMMTTLFALCPSPNSKLLQITSGRHNDTWTCNDYYRQISEFLQTVHSYKPNPPSSTVINI</sequence>
<dbReference type="InterPro" id="IPR029058">
    <property type="entry name" value="AB_hydrolase_fold"/>
</dbReference>
<dbReference type="AlphaFoldDB" id="A0A8I6TE77"/>
<dbReference type="PANTHER" id="PTHR12277">
    <property type="entry name" value="ALPHA/BETA HYDROLASE DOMAIN-CONTAINING PROTEIN"/>
    <property type="match status" value="1"/>
</dbReference>
<dbReference type="Proteomes" id="UP000494040">
    <property type="component" value="Unassembled WGS sequence"/>
</dbReference>
<dbReference type="GeneID" id="106663142"/>
<name>A0A8I6TE77_CIMLE</name>
<dbReference type="SUPFAM" id="SSF53474">
    <property type="entry name" value="alpha/beta-Hydrolases"/>
    <property type="match status" value="1"/>
</dbReference>
<dbReference type="GO" id="GO:0016020">
    <property type="term" value="C:membrane"/>
    <property type="evidence" value="ECO:0007669"/>
    <property type="project" value="TreeGrafter"/>
</dbReference>
<dbReference type="InterPro" id="IPR022742">
    <property type="entry name" value="Hydrolase_4"/>
</dbReference>
<dbReference type="RefSeq" id="XP_014243233.1">
    <property type="nucleotide sequence ID" value="XM_014387747.2"/>
</dbReference>
<feature type="domain" description="Serine aminopeptidase S33" evidence="2">
    <location>
        <begin position="125"/>
        <end position="258"/>
    </location>
</feature>
<accession>A0A8I6TE77</accession>
<keyword evidence="1" id="KW-0472">Membrane</keyword>
<dbReference type="Pfam" id="PF12146">
    <property type="entry name" value="Hydrolase_4"/>
    <property type="match status" value="1"/>
</dbReference>
<evidence type="ECO:0000313" key="3">
    <source>
        <dbReference type="EnsemblMetazoa" id="XP_014243233.1"/>
    </source>
</evidence>
<evidence type="ECO:0000256" key="1">
    <source>
        <dbReference type="SAM" id="Phobius"/>
    </source>
</evidence>
<protein>
    <recommendedName>
        <fullName evidence="2">Serine aminopeptidase S33 domain-containing protein</fullName>
    </recommendedName>
</protein>
<dbReference type="OrthoDB" id="10249433at2759"/>
<proteinExistence type="predicted"/>
<dbReference type="KEGG" id="clec:106663142"/>
<evidence type="ECO:0000313" key="4">
    <source>
        <dbReference type="Proteomes" id="UP000494040"/>
    </source>
</evidence>
<organism evidence="3 4">
    <name type="scientific">Cimex lectularius</name>
    <name type="common">Bed bug</name>
    <name type="synonym">Acanthia lectularia</name>
    <dbReference type="NCBI Taxonomy" id="79782"/>
    <lineage>
        <taxon>Eukaryota</taxon>
        <taxon>Metazoa</taxon>
        <taxon>Ecdysozoa</taxon>
        <taxon>Arthropoda</taxon>
        <taxon>Hexapoda</taxon>
        <taxon>Insecta</taxon>
        <taxon>Pterygota</taxon>
        <taxon>Neoptera</taxon>
        <taxon>Paraneoptera</taxon>
        <taxon>Hemiptera</taxon>
        <taxon>Heteroptera</taxon>
        <taxon>Panheteroptera</taxon>
        <taxon>Cimicomorpha</taxon>
        <taxon>Cimicidae</taxon>
        <taxon>Cimex</taxon>
    </lineage>
</organism>
<dbReference type="PANTHER" id="PTHR12277:SF81">
    <property type="entry name" value="PROTEIN ABHD13"/>
    <property type="match status" value="1"/>
</dbReference>
<keyword evidence="1" id="KW-0812">Transmembrane</keyword>